<protein>
    <submittedName>
        <fullName evidence="1">Reverse transcriptase domain-containing protein</fullName>
    </submittedName>
</protein>
<dbReference type="Proteomes" id="UP000478052">
    <property type="component" value="Unassembled WGS sequence"/>
</dbReference>
<keyword evidence="2" id="KW-1185">Reference proteome</keyword>
<sequence length="64" mass="7639">MHNEIKNRLSSANKYYFSLLKLLKSKYLSYESKKILYTSYIRPILTYGCDYVRHGQSPRETTRA</sequence>
<comment type="caution">
    <text evidence="1">The sequence shown here is derived from an EMBL/GenBank/DDBJ whole genome shotgun (WGS) entry which is preliminary data.</text>
</comment>
<dbReference type="GO" id="GO:0003964">
    <property type="term" value="F:RNA-directed DNA polymerase activity"/>
    <property type="evidence" value="ECO:0007669"/>
    <property type="project" value="UniProtKB-KW"/>
</dbReference>
<accession>A0A6G0Y4A7</accession>
<proteinExistence type="predicted"/>
<name>A0A6G0Y4A7_APHCR</name>
<evidence type="ECO:0000313" key="2">
    <source>
        <dbReference type="Proteomes" id="UP000478052"/>
    </source>
</evidence>
<gene>
    <name evidence="1" type="ORF">FWK35_00016849</name>
</gene>
<keyword evidence="1" id="KW-0548">Nucleotidyltransferase</keyword>
<evidence type="ECO:0000313" key="1">
    <source>
        <dbReference type="EMBL" id="KAF0748720.1"/>
    </source>
</evidence>
<reference evidence="1 2" key="1">
    <citation type="submission" date="2019-08" db="EMBL/GenBank/DDBJ databases">
        <title>Whole genome of Aphis craccivora.</title>
        <authorList>
            <person name="Voronova N.V."/>
            <person name="Shulinski R.S."/>
            <person name="Bandarenka Y.V."/>
            <person name="Zhorov D.G."/>
            <person name="Warner D."/>
        </authorList>
    </citation>
    <scope>NUCLEOTIDE SEQUENCE [LARGE SCALE GENOMIC DNA]</scope>
    <source>
        <strain evidence="1">180601</strain>
        <tissue evidence="1">Whole Body</tissue>
    </source>
</reference>
<dbReference type="EMBL" id="VUJU01006368">
    <property type="protein sequence ID" value="KAF0748720.1"/>
    <property type="molecule type" value="Genomic_DNA"/>
</dbReference>
<keyword evidence="1" id="KW-0808">Transferase</keyword>
<dbReference type="AlphaFoldDB" id="A0A6G0Y4A7"/>
<organism evidence="1 2">
    <name type="scientific">Aphis craccivora</name>
    <name type="common">Cowpea aphid</name>
    <dbReference type="NCBI Taxonomy" id="307492"/>
    <lineage>
        <taxon>Eukaryota</taxon>
        <taxon>Metazoa</taxon>
        <taxon>Ecdysozoa</taxon>
        <taxon>Arthropoda</taxon>
        <taxon>Hexapoda</taxon>
        <taxon>Insecta</taxon>
        <taxon>Pterygota</taxon>
        <taxon>Neoptera</taxon>
        <taxon>Paraneoptera</taxon>
        <taxon>Hemiptera</taxon>
        <taxon>Sternorrhyncha</taxon>
        <taxon>Aphidomorpha</taxon>
        <taxon>Aphidoidea</taxon>
        <taxon>Aphididae</taxon>
        <taxon>Aphidini</taxon>
        <taxon>Aphis</taxon>
        <taxon>Aphis</taxon>
    </lineage>
</organism>
<keyword evidence="1" id="KW-0695">RNA-directed DNA polymerase</keyword>